<dbReference type="NCBIfam" id="NF000642">
    <property type="entry name" value="PRK00024.1"/>
    <property type="match status" value="1"/>
</dbReference>
<evidence type="ECO:0000256" key="2">
    <source>
        <dbReference type="ARBA" id="ARBA00022670"/>
    </source>
</evidence>
<keyword evidence="3" id="KW-0479">Metal-binding</keyword>
<evidence type="ECO:0000256" key="3">
    <source>
        <dbReference type="ARBA" id="ARBA00022723"/>
    </source>
</evidence>
<dbReference type="Pfam" id="PF04002">
    <property type="entry name" value="RadC"/>
    <property type="match status" value="1"/>
</dbReference>
<organism evidence="9 10">
    <name type="scientific">Roseburia porci</name>
    <dbReference type="NCBI Taxonomy" id="2605790"/>
    <lineage>
        <taxon>Bacteria</taxon>
        <taxon>Bacillati</taxon>
        <taxon>Bacillota</taxon>
        <taxon>Clostridia</taxon>
        <taxon>Lachnospirales</taxon>
        <taxon>Lachnospiraceae</taxon>
        <taxon>Roseburia</taxon>
    </lineage>
</organism>
<dbReference type="PROSITE" id="PS01302">
    <property type="entry name" value="UPF0758"/>
    <property type="match status" value="1"/>
</dbReference>
<dbReference type="Gene3D" id="3.40.140.10">
    <property type="entry name" value="Cytidine Deaminase, domain 2"/>
    <property type="match status" value="1"/>
</dbReference>
<dbReference type="GO" id="GO:0006508">
    <property type="term" value="P:proteolysis"/>
    <property type="evidence" value="ECO:0007669"/>
    <property type="project" value="UniProtKB-KW"/>
</dbReference>
<sequence length="229" mass="26065">MTNHMNMKNLPESERPYEKFIHSGPSSLTDAELVAVIIKSGTSGRTAMEVARDLLTYRHQNLLNLYEYSFDELCSFKGIGRVKAIQLKCIAELSVRIARTQRGYHIQMSTPATVAEYYMEQMRHRKEEALWAAFFDAKCNFLGDSEISVGSVNYAYVSPRDVFRKALECNAVFLILLHNHPSGDPTPSEDDRHVTRRIISCGELLGVELADHIIIGDNCYFSFKQEHII</sequence>
<protein>
    <submittedName>
        <fullName evidence="9">JAB domain-containing protein</fullName>
    </submittedName>
</protein>
<keyword evidence="4" id="KW-0378">Hydrolase</keyword>
<dbReference type="InterPro" id="IPR046778">
    <property type="entry name" value="UPF0758_N"/>
</dbReference>
<dbReference type="PROSITE" id="PS50249">
    <property type="entry name" value="MPN"/>
    <property type="match status" value="1"/>
</dbReference>
<dbReference type="EMBL" id="VUNI01000003">
    <property type="protein sequence ID" value="MST73964.1"/>
    <property type="molecule type" value="Genomic_DNA"/>
</dbReference>
<evidence type="ECO:0000256" key="5">
    <source>
        <dbReference type="ARBA" id="ARBA00022833"/>
    </source>
</evidence>
<dbReference type="InterPro" id="IPR025657">
    <property type="entry name" value="RadC_JAB"/>
</dbReference>
<accession>A0A6L5YN94</accession>
<dbReference type="AlphaFoldDB" id="A0A6L5YN94"/>
<dbReference type="GO" id="GO:0046872">
    <property type="term" value="F:metal ion binding"/>
    <property type="evidence" value="ECO:0007669"/>
    <property type="project" value="UniProtKB-KW"/>
</dbReference>
<keyword evidence="6" id="KW-0482">Metalloprotease</keyword>
<dbReference type="GO" id="GO:0008237">
    <property type="term" value="F:metallopeptidase activity"/>
    <property type="evidence" value="ECO:0007669"/>
    <property type="project" value="UniProtKB-KW"/>
</dbReference>
<keyword evidence="10" id="KW-1185">Reference proteome</keyword>
<evidence type="ECO:0000313" key="10">
    <source>
        <dbReference type="Proteomes" id="UP000474024"/>
    </source>
</evidence>
<evidence type="ECO:0000256" key="6">
    <source>
        <dbReference type="ARBA" id="ARBA00023049"/>
    </source>
</evidence>
<name>A0A6L5YN94_9FIRM</name>
<comment type="similarity">
    <text evidence="1 7">Belongs to the UPF0758 family.</text>
</comment>
<evidence type="ECO:0000256" key="1">
    <source>
        <dbReference type="ARBA" id="ARBA00010243"/>
    </source>
</evidence>
<evidence type="ECO:0000259" key="8">
    <source>
        <dbReference type="PROSITE" id="PS50249"/>
    </source>
</evidence>
<dbReference type="PANTHER" id="PTHR30471">
    <property type="entry name" value="DNA REPAIR PROTEIN RADC"/>
    <property type="match status" value="1"/>
</dbReference>
<evidence type="ECO:0000256" key="4">
    <source>
        <dbReference type="ARBA" id="ARBA00022801"/>
    </source>
</evidence>
<keyword evidence="5" id="KW-0862">Zinc</keyword>
<dbReference type="InterPro" id="IPR001405">
    <property type="entry name" value="UPF0758"/>
</dbReference>
<gene>
    <name evidence="9" type="ORF">FYJ75_02790</name>
</gene>
<comment type="caution">
    <text evidence="9">The sequence shown here is derived from an EMBL/GenBank/DDBJ whole genome shotgun (WGS) entry which is preliminary data.</text>
</comment>
<dbReference type="Proteomes" id="UP000474024">
    <property type="component" value="Unassembled WGS sequence"/>
</dbReference>
<dbReference type="InterPro" id="IPR020891">
    <property type="entry name" value="UPF0758_CS"/>
</dbReference>
<dbReference type="PANTHER" id="PTHR30471:SF3">
    <property type="entry name" value="UPF0758 PROTEIN YEES-RELATED"/>
    <property type="match status" value="1"/>
</dbReference>
<evidence type="ECO:0000313" key="9">
    <source>
        <dbReference type="EMBL" id="MST73964.1"/>
    </source>
</evidence>
<dbReference type="Pfam" id="PF20582">
    <property type="entry name" value="UPF0758_N"/>
    <property type="match status" value="1"/>
</dbReference>
<dbReference type="RefSeq" id="WP_154428643.1">
    <property type="nucleotide sequence ID" value="NZ_VUNI01000003.1"/>
</dbReference>
<dbReference type="NCBIfam" id="TIGR00608">
    <property type="entry name" value="radc"/>
    <property type="match status" value="1"/>
</dbReference>
<dbReference type="CDD" id="cd08071">
    <property type="entry name" value="MPN_DUF2466"/>
    <property type="match status" value="1"/>
</dbReference>
<reference evidence="9 10" key="1">
    <citation type="submission" date="2019-08" db="EMBL/GenBank/DDBJ databases">
        <title>In-depth cultivation of the pig gut microbiome towards novel bacterial diversity and tailored functional studies.</title>
        <authorList>
            <person name="Wylensek D."/>
            <person name="Hitch T.C.A."/>
            <person name="Clavel T."/>
        </authorList>
    </citation>
    <scope>NUCLEOTIDE SEQUENCE [LARGE SCALE GENOMIC DNA]</scope>
    <source>
        <strain evidence="9 10">MUC/MUC-530-WT-4D</strain>
    </source>
</reference>
<evidence type="ECO:0000256" key="7">
    <source>
        <dbReference type="RuleBase" id="RU003797"/>
    </source>
</evidence>
<keyword evidence="2" id="KW-0645">Protease</keyword>
<dbReference type="InterPro" id="IPR037518">
    <property type="entry name" value="MPN"/>
</dbReference>
<proteinExistence type="inferred from homology"/>
<feature type="domain" description="MPN" evidence="8">
    <location>
        <begin position="107"/>
        <end position="229"/>
    </location>
</feature>